<feature type="transmembrane region" description="Helical" evidence="10">
    <location>
        <begin position="221"/>
        <end position="240"/>
    </location>
</feature>
<dbReference type="InterPro" id="IPR037294">
    <property type="entry name" value="ABC_BtuC-like"/>
</dbReference>
<keyword evidence="9" id="KW-0175">Coiled coil</keyword>
<dbReference type="Pfam" id="PF00950">
    <property type="entry name" value="ABC-3"/>
    <property type="match status" value="1"/>
</dbReference>
<comment type="similarity">
    <text evidence="7">Belongs to the bacterial solute-binding protein 9 family.</text>
</comment>
<protein>
    <recommendedName>
        <fullName evidence="6">Manganese import system permease protein ScaB</fullName>
    </recommendedName>
</protein>
<feature type="transmembrane region" description="Helical" evidence="10">
    <location>
        <begin position="276"/>
        <end position="294"/>
    </location>
</feature>
<evidence type="ECO:0000256" key="4">
    <source>
        <dbReference type="ARBA" id="ARBA00022989"/>
    </source>
</evidence>
<reference evidence="11 12" key="1">
    <citation type="submission" date="2013-03" db="EMBL/GenBank/DDBJ databases">
        <title>The Genome Sequence of Enterococcus sulfureus ATCC_49903 (PacBio/Illumina hybrid assembly).</title>
        <authorList>
            <consortium name="The Broad Institute Genomics Platform"/>
            <consortium name="The Broad Institute Genome Sequencing Center for Infectious Disease"/>
            <person name="Earl A."/>
            <person name="Russ C."/>
            <person name="Gilmore M."/>
            <person name="Surin D."/>
            <person name="Walker B."/>
            <person name="Young S."/>
            <person name="Zeng Q."/>
            <person name="Gargeya S."/>
            <person name="Fitzgerald M."/>
            <person name="Haas B."/>
            <person name="Abouelleil A."/>
            <person name="Allen A.W."/>
            <person name="Alvarado L."/>
            <person name="Arachchi H.M."/>
            <person name="Berlin A.M."/>
            <person name="Chapman S.B."/>
            <person name="Gainer-Dewar J."/>
            <person name="Goldberg J."/>
            <person name="Griggs A."/>
            <person name="Gujja S."/>
            <person name="Hansen M."/>
            <person name="Howarth C."/>
            <person name="Imamovic A."/>
            <person name="Ireland A."/>
            <person name="Larimer J."/>
            <person name="McCowan C."/>
            <person name="Murphy C."/>
            <person name="Pearson M."/>
            <person name="Poon T.W."/>
            <person name="Priest M."/>
            <person name="Roberts A."/>
            <person name="Saif S."/>
            <person name="Shea T."/>
            <person name="Sisk P."/>
            <person name="Sykes S."/>
            <person name="Wortman J."/>
            <person name="Nusbaum C."/>
            <person name="Birren B."/>
        </authorList>
    </citation>
    <scope>NUCLEOTIDE SEQUENCE [LARGE SCALE GENOMIC DNA]</scope>
    <source>
        <strain evidence="11 12">ATCC 49903</strain>
    </source>
</reference>
<dbReference type="GO" id="GO:0030001">
    <property type="term" value="P:metal ion transport"/>
    <property type="evidence" value="ECO:0007669"/>
    <property type="project" value="InterPro"/>
</dbReference>
<dbReference type="EMBL" id="ASWO01000001">
    <property type="protein sequence ID" value="EOT87216.1"/>
    <property type="molecule type" value="Genomic_DNA"/>
</dbReference>
<dbReference type="GO" id="GO:0055085">
    <property type="term" value="P:transmembrane transport"/>
    <property type="evidence" value="ECO:0007669"/>
    <property type="project" value="InterPro"/>
</dbReference>
<sequence>MIFFDALRQYEFLQHALVTALAIGIVSGVLGCFIILRGLSLMGDAISHAVLPGVALSYIFGISYFWGALCFGLVASFLISSISSQSVIKQDTAIGITFSSFLALGVILIGVSNSSTDLFHVLFGNILAVTKTEMWQTILIATVVIFVLGLFYRPLFLTSFDPMMAKAAGIKVQWFHYLLMMLLTVVSITAMQSVGTMLVVSLLITPAATAFLFSKRLHYMLALAALFGASASFFGLWIGYVYNLSAGSSIVLFAAAQFVLAFLFSPKHQLKYARVYRSVGVSAAVLGMGSLFFFSSDTMKEDQMNVVVTNSILYDLVNQVGQEHVNVHSMVPVGKNPHEHEPLPEDISKVSEAEVVFYNGLNLEAGGNGWFQKLMETTNKQQNQDYFAVSRTVEPLYIDGTNEKTSDKLDPHAWLALENGQKYVTEIARVLSQKDPEHQEAYQKNAQAYNQRLQQLDDQVRQQMAQVPRENRLIVTSEGAFQYFSKAYDIPFAYIWPINTEQEGTPQQVQSLVDRLKDSAVPVVFVETSVSKKPMESIATQTNKPIYSELFTDSIAPKGEIGDSYYAMMEWNLNQIAKGLTQKSERD</sequence>
<dbReference type="Proteomes" id="UP000015961">
    <property type="component" value="Unassembled WGS sequence"/>
</dbReference>
<dbReference type="GO" id="GO:0043190">
    <property type="term" value="C:ATP-binding cassette (ABC) transporter complex"/>
    <property type="evidence" value="ECO:0007669"/>
    <property type="project" value="InterPro"/>
</dbReference>
<feature type="transmembrane region" description="Helical" evidence="10">
    <location>
        <begin position="12"/>
        <end position="36"/>
    </location>
</feature>
<dbReference type="Pfam" id="PF01297">
    <property type="entry name" value="ZnuA"/>
    <property type="match status" value="1"/>
</dbReference>
<evidence type="ECO:0000256" key="10">
    <source>
        <dbReference type="SAM" id="Phobius"/>
    </source>
</evidence>
<dbReference type="InterPro" id="IPR006127">
    <property type="entry name" value="ZnuA-like"/>
</dbReference>
<dbReference type="PRINTS" id="PR00691">
    <property type="entry name" value="ADHESINB"/>
</dbReference>
<dbReference type="GO" id="GO:0046872">
    <property type="term" value="F:metal ion binding"/>
    <property type="evidence" value="ECO:0007669"/>
    <property type="project" value="InterPro"/>
</dbReference>
<dbReference type="GO" id="GO:0010043">
    <property type="term" value="P:response to zinc ion"/>
    <property type="evidence" value="ECO:0007669"/>
    <property type="project" value="TreeGrafter"/>
</dbReference>
<keyword evidence="5 10" id="KW-0472">Membrane</keyword>
<dbReference type="GO" id="GO:0071281">
    <property type="term" value="P:cellular response to iron ion"/>
    <property type="evidence" value="ECO:0007669"/>
    <property type="project" value="UniProtKB-ARBA"/>
</dbReference>
<dbReference type="PANTHER" id="PTHR30477">
    <property type="entry name" value="ABC-TRANSPORTER METAL-BINDING PROTEIN"/>
    <property type="match status" value="1"/>
</dbReference>
<dbReference type="STRING" id="1140003.OMY_00277"/>
<comment type="caution">
    <text evidence="11">The sequence shown here is derived from an EMBL/GenBank/DDBJ whole genome shotgun (WGS) entry which is preliminary data.</text>
</comment>
<dbReference type="SUPFAM" id="SSF81345">
    <property type="entry name" value="ABC transporter involved in vitamin B12 uptake, BtuC"/>
    <property type="match status" value="1"/>
</dbReference>
<dbReference type="InterPro" id="IPR001626">
    <property type="entry name" value="ABC_TroCD"/>
</dbReference>
<dbReference type="OrthoDB" id="9793396at2"/>
<feature type="coiled-coil region" evidence="9">
    <location>
        <begin position="439"/>
        <end position="466"/>
    </location>
</feature>
<gene>
    <name evidence="11" type="ORF">I573_00272</name>
</gene>
<dbReference type="GO" id="GO:0007155">
    <property type="term" value="P:cell adhesion"/>
    <property type="evidence" value="ECO:0007669"/>
    <property type="project" value="InterPro"/>
</dbReference>
<dbReference type="RefSeq" id="WP_016184768.1">
    <property type="nucleotide sequence ID" value="NZ_ASWO01000001.1"/>
</dbReference>
<accession>S0KX33</accession>
<feature type="transmembrane region" description="Helical" evidence="10">
    <location>
        <begin position="134"/>
        <end position="153"/>
    </location>
</feature>
<keyword evidence="7" id="KW-0813">Transport</keyword>
<keyword evidence="3 8" id="KW-0812">Transmembrane</keyword>
<evidence type="ECO:0000256" key="6">
    <source>
        <dbReference type="ARBA" id="ARBA00072924"/>
    </source>
</evidence>
<evidence type="ECO:0000313" key="11">
    <source>
        <dbReference type="EMBL" id="EOT87216.1"/>
    </source>
</evidence>
<feature type="transmembrane region" description="Helical" evidence="10">
    <location>
        <begin position="92"/>
        <end position="114"/>
    </location>
</feature>
<dbReference type="CDD" id="cd06550">
    <property type="entry name" value="TM_ABC_iron-siderophores_like"/>
    <property type="match status" value="1"/>
</dbReference>
<dbReference type="InterPro" id="IPR006128">
    <property type="entry name" value="Lipoprotein_PsaA-like"/>
</dbReference>
<feature type="transmembrane region" description="Helical" evidence="10">
    <location>
        <begin position="56"/>
        <end position="80"/>
    </location>
</feature>
<evidence type="ECO:0000256" key="7">
    <source>
        <dbReference type="RuleBase" id="RU003512"/>
    </source>
</evidence>
<name>S0KX33_9ENTE</name>
<dbReference type="InterPro" id="IPR006129">
    <property type="entry name" value="AdhesinB"/>
</dbReference>
<dbReference type="CDD" id="cd01137">
    <property type="entry name" value="PsaA"/>
    <property type="match status" value="1"/>
</dbReference>
<dbReference type="eggNOG" id="COG1108">
    <property type="taxonomic scope" value="Bacteria"/>
</dbReference>
<comment type="subcellular location">
    <subcellularLocation>
        <location evidence="8">Cell membrane</location>
        <topology evidence="8">Multi-pass membrane protein</topology>
    </subcellularLocation>
    <subcellularLocation>
        <location evidence="1">Membrane</location>
        <topology evidence="1">Multi-pass membrane protein</topology>
    </subcellularLocation>
</comment>
<evidence type="ECO:0000256" key="2">
    <source>
        <dbReference type="ARBA" id="ARBA00008034"/>
    </source>
</evidence>
<evidence type="ECO:0000256" key="3">
    <source>
        <dbReference type="ARBA" id="ARBA00022692"/>
    </source>
</evidence>
<evidence type="ECO:0000313" key="12">
    <source>
        <dbReference type="Proteomes" id="UP000015961"/>
    </source>
</evidence>
<proteinExistence type="inferred from homology"/>
<dbReference type="Gene3D" id="1.10.3470.10">
    <property type="entry name" value="ABC transporter involved in vitamin B12 uptake, BtuC"/>
    <property type="match status" value="1"/>
</dbReference>
<dbReference type="PATRIC" id="fig|1140003.3.peg.271"/>
<dbReference type="eggNOG" id="COG0803">
    <property type="taxonomic scope" value="Bacteria"/>
</dbReference>
<evidence type="ECO:0000256" key="1">
    <source>
        <dbReference type="ARBA" id="ARBA00004141"/>
    </source>
</evidence>
<comment type="similarity">
    <text evidence="2 8">Belongs to the ABC-3 integral membrane protein family.</text>
</comment>
<dbReference type="Gene3D" id="3.40.50.1980">
    <property type="entry name" value="Nitrogenase molybdenum iron protein domain"/>
    <property type="match status" value="2"/>
</dbReference>
<dbReference type="SUPFAM" id="SSF53807">
    <property type="entry name" value="Helical backbone' metal receptor"/>
    <property type="match status" value="1"/>
</dbReference>
<evidence type="ECO:0000256" key="9">
    <source>
        <dbReference type="SAM" id="Coils"/>
    </source>
</evidence>
<feature type="transmembrane region" description="Helical" evidence="10">
    <location>
        <begin position="174"/>
        <end position="191"/>
    </location>
</feature>
<feature type="transmembrane region" description="Helical" evidence="10">
    <location>
        <begin position="197"/>
        <end position="214"/>
    </location>
</feature>
<feature type="transmembrane region" description="Helical" evidence="10">
    <location>
        <begin position="246"/>
        <end position="264"/>
    </location>
</feature>
<keyword evidence="12" id="KW-1185">Reference proteome</keyword>
<keyword evidence="4 10" id="KW-1133">Transmembrane helix</keyword>
<organism evidence="11 12">
    <name type="scientific">Enterococcus sulfureus ATCC 49903</name>
    <dbReference type="NCBI Taxonomy" id="1140003"/>
    <lineage>
        <taxon>Bacteria</taxon>
        <taxon>Bacillati</taxon>
        <taxon>Bacillota</taxon>
        <taxon>Bacilli</taxon>
        <taxon>Lactobacillales</taxon>
        <taxon>Enterococcaceae</taxon>
        <taxon>Enterococcus</taxon>
    </lineage>
</organism>
<evidence type="ECO:0000256" key="5">
    <source>
        <dbReference type="ARBA" id="ARBA00023136"/>
    </source>
</evidence>
<dbReference type="FunFam" id="1.10.3470.10:FF:000003">
    <property type="entry name" value="Iron ABC transporter permease SitD"/>
    <property type="match status" value="1"/>
</dbReference>
<dbReference type="PANTHER" id="PTHR30477:SF13">
    <property type="entry name" value="IRON TRANSPORT SYSTEM MEMBRANE PROTEIN HI_0360-RELATED"/>
    <property type="match status" value="1"/>
</dbReference>
<dbReference type="PRINTS" id="PR00690">
    <property type="entry name" value="ADHESNFAMILY"/>
</dbReference>
<dbReference type="AlphaFoldDB" id="S0KX33"/>
<evidence type="ECO:0000256" key="8">
    <source>
        <dbReference type="RuleBase" id="RU003943"/>
    </source>
</evidence>